<dbReference type="EMBL" id="JAJOMB010000007">
    <property type="protein sequence ID" value="MCD5312277.1"/>
    <property type="molecule type" value="Genomic_DNA"/>
</dbReference>
<dbReference type="PANTHER" id="PTHR48106">
    <property type="entry name" value="QUINONE OXIDOREDUCTASE PIG3-RELATED"/>
    <property type="match status" value="1"/>
</dbReference>
<dbReference type="SMART" id="SM00829">
    <property type="entry name" value="PKS_ER"/>
    <property type="match status" value="1"/>
</dbReference>
<evidence type="ECO:0000313" key="5">
    <source>
        <dbReference type="Proteomes" id="UP001138997"/>
    </source>
</evidence>
<dbReference type="Proteomes" id="UP001138997">
    <property type="component" value="Unassembled WGS sequence"/>
</dbReference>
<evidence type="ECO:0000313" key="4">
    <source>
        <dbReference type="EMBL" id="MCD5312277.1"/>
    </source>
</evidence>
<proteinExistence type="predicted"/>
<dbReference type="RefSeq" id="WP_231442314.1">
    <property type="nucleotide sequence ID" value="NZ_JAJOMB010000007.1"/>
</dbReference>
<accession>A0A9X1NC80</accession>
<dbReference type="GO" id="GO:0035925">
    <property type="term" value="F:mRNA 3'-UTR AU-rich region binding"/>
    <property type="evidence" value="ECO:0007669"/>
    <property type="project" value="TreeGrafter"/>
</dbReference>
<sequence length="340" mass="35407">MRAVQITEFGGPEVLRVTDLDDPAPGAGEVLVEVDTAGVTYADTHQAEDSYLVRQTLPYVPGSEVVGRVVADESGTLEPGTRVVAFAASGGYAERAVAKVEQTYLVRDDLTDAQALALLANGTTAWHLLRRSAKVRPGESLVVHAAAGGVGNMAVQLARAWGAGTIVATASGEAKCALARSLGATTAIDISGLNTAEQVRDALREATDGRGPDVALEMTGGHVFDGTLRAMRPLGRLAVFGMASNTAPEPVQVRRLMRHSITLTGFWLPHALAQPGLLAAALEEMSSMIRAGVLKPVLGGSYPLAEAGRAHADLRSRRTTGKLVLDVSGKGVTAVKESDS</sequence>
<evidence type="ECO:0000256" key="2">
    <source>
        <dbReference type="ARBA" id="ARBA00023002"/>
    </source>
</evidence>
<dbReference type="SUPFAM" id="SSF51735">
    <property type="entry name" value="NAD(P)-binding Rossmann-fold domains"/>
    <property type="match status" value="1"/>
</dbReference>
<evidence type="ECO:0000256" key="1">
    <source>
        <dbReference type="ARBA" id="ARBA00022857"/>
    </source>
</evidence>
<evidence type="ECO:0000259" key="3">
    <source>
        <dbReference type="SMART" id="SM00829"/>
    </source>
</evidence>
<keyword evidence="5" id="KW-1185">Reference proteome</keyword>
<dbReference type="InterPro" id="IPR013149">
    <property type="entry name" value="ADH-like_C"/>
</dbReference>
<comment type="caution">
    <text evidence="4">The sequence shown here is derived from an EMBL/GenBank/DDBJ whole genome shotgun (WGS) entry which is preliminary data.</text>
</comment>
<dbReference type="InterPro" id="IPR020843">
    <property type="entry name" value="ER"/>
</dbReference>
<dbReference type="PANTHER" id="PTHR48106:SF13">
    <property type="entry name" value="QUINONE OXIDOREDUCTASE-RELATED"/>
    <property type="match status" value="1"/>
</dbReference>
<dbReference type="SUPFAM" id="SSF50129">
    <property type="entry name" value="GroES-like"/>
    <property type="match status" value="1"/>
</dbReference>
<dbReference type="Gene3D" id="3.40.50.720">
    <property type="entry name" value="NAD(P)-binding Rossmann-like Domain"/>
    <property type="match status" value="1"/>
</dbReference>
<gene>
    <name evidence="4" type="ORF">LR394_15320</name>
</gene>
<dbReference type="AlphaFoldDB" id="A0A9X1NC80"/>
<protein>
    <submittedName>
        <fullName evidence="4">NADPH:quinone oxidoreductase family protein</fullName>
    </submittedName>
</protein>
<dbReference type="CDD" id="cd08241">
    <property type="entry name" value="QOR1"/>
    <property type="match status" value="1"/>
</dbReference>
<keyword evidence="1" id="KW-0521">NADP</keyword>
<dbReference type="Pfam" id="PF00107">
    <property type="entry name" value="ADH_zinc_N"/>
    <property type="match status" value="1"/>
</dbReference>
<dbReference type="GO" id="GO:0005829">
    <property type="term" value="C:cytosol"/>
    <property type="evidence" value="ECO:0007669"/>
    <property type="project" value="TreeGrafter"/>
</dbReference>
<feature type="domain" description="Enoyl reductase (ER)" evidence="3">
    <location>
        <begin position="10"/>
        <end position="325"/>
    </location>
</feature>
<dbReference type="GO" id="GO:0070402">
    <property type="term" value="F:NADPH binding"/>
    <property type="evidence" value="ECO:0007669"/>
    <property type="project" value="TreeGrafter"/>
</dbReference>
<reference evidence="4" key="1">
    <citation type="submission" date="2021-11" db="EMBL/GenBank/DDBJ databases">
        <title>Streptomyces corallinus and Kineosporia corallina sp. nov., two new coral-derived marine actinobacteria.</title>
        <authorList>
            <person name="Buangrab K."/>
            <person name="Sutthacheep M."/>
            <person name="Yeemin T."/>
            <person name="Harunari E."/>
            <person name="Igarashi Y."/>
            <person name="Sripreechasak P."/>
            <person name="Kanchanasin P."/>
            <person name="Tanasupawat S."/>
            <person name="Phongsopitanun W."/>
        </authorList>
    </citation>
    <scope>NUCLEOTIDE SEQUENCE</scope>
    <source>
        <strain evidence="4">JCM 31032</strain>
    </source>
</reference>
<organism evidence="4 5">
    <name type="scientific">Kineosporia babensis</name>
    <dbReference type="NCBI Taxonomy" id="499548"/>
    <lineage>
        <taxon>Bacteria</taxon>
        <taxon>Bacillati</taxon>
        <taxon>Actinomycetota</taxon>
        <taxon>Actinomycetes</taxon>
        <taxon>Kineosporiales</taxon>
        <taxon>Kineosporiaceae</taxon>
        <taxon>Kineosporia</taxon>
    </lineage>
</organism>
<dbReference type="InterPro" id="IPR036291">
    <property type="entry name" value="NAD(P)-bd_dom_sf"/>
</dbReference>
<dbReference type="GO" id="GO:0003960">
    <property type="term" value="F:quinone reductase (NADPH) activity"/>
    <property type="evidence" value="ECO:0007669"/>
    <property type="project" value="TreeGrafter"/>
</dbReference>
<dbReference type="InterPro" id="IPR013154">
    <property type="entry name" value="ADH-like_N"/>
</dbReference>
<keyword evidence="2" id="KW-0560">Oxidoreductase</keyword>
<dbReference type="InterPro" id="IPR011032">
    <property type="entry name" value="GroES-like_sf"/>
</dbReference>
<name>A0A9X1NC80_9ACTN</name>
<dbReference type="Gene3D" id="3.90.180.10">
    <property type="entry name" value="Medium-chain alcohol dehydrogenases, catalytic domain"/>
    <property type="match status" value="1"/>
</dbReference>
<dbReference type="Pfam" id="PF08240">
    <property type="entry name" value="ADH_N"/>
    <property type="match status" value="1"/>
</dbReference>